<dbReference type="RefSeq" id="WP_160909859.1">
    <property type="nucleotide sequence ID" value="NZ_WMEQ01000009.1"/>
</dbReference>
<keyword evidence="1 4" id="KW-0238">DNA-binding</keyword>
<evidence type="ECO:0000259" key="2">
    <source>
        <dbReference type="PROSITE" id="PS50943"/>
    </source>
</evidence>
<dbReference type="PROSITE" id="PS50943">
    <property type="entry name" value="HTH_CROC1"/>
    <property type="match status" value="1"/>
</dbReference>
<reference evidence="4 5" key="1">
    <citation type="submission" date="2019-11" db="EMBL/GenBank/DDBJ databases">
        <title>Genome sequences of 17 halophilic strains isolated from different environments.</title>
        <authorList>
            <person name="Furrow R.E."/>
        </authorList>
    </citation>
    <scope>NUCLEOTIDE SEQUENCE [LARGE SCALE GENOMIC DNA]</scope>
    <source>
        <strain evidence="4 5">22514_16_FS</strain>
    </source>
</reference>
<dbReference type="InterPro" id="IPR001387">
    <property type="entry name" value="Cro/C1-type_HTH"/>
</dbReference>
<proteinExistence type="predicted"/>
<feature type="domain" description="Sin" evidence="3">
    <location>
        <begin position="64"/>
        <end position="102"/>
    </location>
</feature>
<dbReference type="OrthoDB" id="2969786at2"/>
<accession>A0A6I5A1V3</accession>
<dbReference type="GO" id="GO:0005829">
    <property type="term" value="C:cytosol"/>
    <property type="evidence" value="ECO:0007669"/>
    <property type="project" value="TreeGrafter"/>
</dbReference>
<dbReference type="AlphaFoldDB" id="A0A6I5A1V3"/>
<dbReference type="PROSITE" id="PS51500">
    <property type="entry name" value="SIN"/>
    <property type="match status" value="1"/>
</dbReference>
<sequence>MFGDRFRHFRCQKRLSLEEIVGRTGIPKPILKEIEKNAIPNPSMFIMNKIANALEIPLDEILYSSSSNTYEELDEEWLKVVREAMESGISKEEFSEFLEFYNGGMIDE</sequence>
<dbReference type="SUPFAM" id="SSF47413">
    <property type="entry name" value="lambda repressor-like DNA-binding domains"/>
    <property type="match status" value="1"/>
</dbReference>
<evidence type="ECO:0000313" key="5">
    <source>
        <dbReference type="Proteomes" id="UP000468638"/>
    </source>
</evidence>
<dbReference type="InterPro" id="IPR010981">
    <property type="entry name" value="SinR/SinI_dimer_dom"/>
</dbReference>
<dbReference type="Pfam" id="PF12844">
    <property type="entry name" value="HTH_19"/>
    <property type="match status" value="1"/>
</dbReference>
<dbReference type="InterPro" id="IPR050807">
    <property type="entry name" value="TransReg_Diox_bact_type"/>
</dbReference>
<gene>
    <name evidence="4" type="primary">sinI</name>
    <name evidence="4" type="ORF">GLW05_13125</name>
</gene>
<evidence type="ECO:0000256" key="1">
    <source>
        <dbReference type="ARBA" id="ARBA00023125"/>
    </source>
</evidence>
<dbReference type="InterPro" id="IPR036281">
    <property type="entry name" value="SinR/SinI_dimer_dom_sf"/>
</dbReference>
<dbReference type="CDD" id="cd00093">
    <property type="entry name" value="HTH_XRE"/>
    <property type="match status" value="1"/>
</dbReference>
<name>A0A6I5A1V3_9BACI</name>
<dbReference type="SUPFAM" id="SSF47406">
    <property type="entry name" value="SinR repressor dimerisation domain-like"/>
    <property type="match status" value="1"/>
</dbReference>
<feature type="domain" description="HTH cro/C1-type" evidence="2">
    <location>
        <begin position="6"/>
        <end position="61"/>
    </location>
</feature>
<dbReference type="InterPro" id="IPR010982">
    <property type="entry name" value="Lambda_DNA-bd_dom_sf"/>
</dbReference>
<organism evidence="4 5">
    <name type="scientific">Pontibacillus yanchengensis</name>
    <dbReference type="NCBI Taxonomy" id="462910"/>
    <lineage>
        <taxon>Bacteria</taxon>
        <taxon>Bacillati</taxon>
        <taxon>Bacillota</taxon>
        <taxon>Bacilli</taxon>
        <taxon>Bacillales</taxon>
        <taxon>Bacillaceae</taxon>
        <taxon>Pontibacillus</taxon>
    </lineage>
</organism>
<evidence type="ECO:0000259" key="3">
    <source>
        <dbReference type="PROSITE" id="PS51500"/>
    </source>
</evidence>
<dbReference type="Gene3D" id="1.10.260.40">
    <property type="entry name" value="lambda repressor-like DNA-binding domains"/>
    <property type="match status" value="1"/>
</dbReference>
<protein>
    <submittedName>
        <fullName evidence="4">DNA-binding anti-repressor SinI</fullName>
    </submittedName>
</protein>
<dbReference type="EMBL" id="WMEQ01000009">
    <property type="protein sequence ID" value="MYL34533.1"/>
    <property type="molecule type" value="Genomic_DNA"/>
</dbReference>
<dbReference type="GO" id="GO:0046983">
    <property type="term" value="F:protein dimerization activity"/>
    <property type="evidence" value="ECO:0007669"/>
    <property type="project" value="InterPro"/>
</dbReference>
<comment type="caution">
    <text evidence="4">The sequence shown here is derived from an EMBL/GenBank/DDBJ whole genome shotgun (WGS) entry which is preliminary data.</text>
</comment>
<dbReference type="PANTHER" id="PTHR46797:SF1">
    <property type="entry name" value="METHYLPHOSPHONATE SYNTHASE"/>
    <property type="match status" value="1"/>
</dbReference>
<dbReference type="Pfam" id="PF08671">
    <property type="entry name" value="SinI"/>
    <property type="match status" value="1"/>
</dbReference>
<evidence type="ECO:0000313" key="4">
    <source>
        <dbReference type="EMBL" id="MYL34533.1"/>
    </source>
</evidence>
<dbReference type="Proteomes" id="UP000468638">
    <property type="component" value="Unassembled WGS sequence"/>
</dbReference>
<dbReference type="GO" id="GO:0003677">
    <property type="term" value="F:DNA binding"/>
    <property type="evidence" value="ECO:0007669"/>
    <property type="project" value="UniProtKB-KW"/>
</dbReference>
<dbReference type="GO" id="GO:0003700">
    <property type="term" value="F:DNA-binding transcription factor activity"/>
    <property type="evidence" value="ECO:0007669"/>
    <property type="project" value="TreeGrafter"/>
</dbReference>
<dbReference type="SMART" id="SM00530">
    <property type="entry name" value="HTH_XRE"/>
    <property type="match status" value="1"/>
</dbReference>
<dbReference type="PANTHER" id="PTHR46797">
    <property type="entry name" value="HTH-TYPE TRANSCRIPTIONAL REGULATOR"/>
    <property type="match status" value="1"/>
</dbReference>